<dbReference type="InterPro" id="IPR001570">
    <property type="entry name" value="Peptidase_M4_C_domain"/>
</dbReference>
<reference evidence="13" key="1">
    <citation type="journal article" date="2019" name="Int. J. Syst. Evol. Microbiol.">
        <title>The Global Catalogue of Microorganisms (GCM) 10K type strain sequencing project: providing services to taxonomists for standard genome sequencing and annotation.</title>
        <authorList>
            <consortium name="The Broad Institute Genomics Platform"/>
            <consortium name="The Broad Institute Genome Sequencing Center for Infectious Disease"/>
            <person name="Wu L."/>
            <person name="Ma J."/>
        </authorList>
    </citation>
    <scope>NUCLEOTIDE SEQUENCE [LARGE SCALE GENOMIC DNA]</scope>
    <source>
        <strain evidence="13">CGMCC 4.1437</strain>
    </source>
</reference>
<dbReference type="EMBL" id="JBHSOF010000068">
    <property type="protein sequence ID" value="MFC5667784.1"/>
    <property type="molecule type" value="Genomic_DNA"/>
</dbReference>
<dbReference type="InterPro" id="IPR023612">
    <property type="entry name" value="Peptidase_M4"/>
</dbReference>
<gene>
    <name evidence="12" type="ORF">ACFP3U_33070</name>
</gene>
<dbReference type="InterPro" id="IPR013856">
    <property type="entry name" value="Peptidase_M4_domain"/>
</dbReference>
<dbReference type="PRINTS" id="PR00730">
    <property type="entry name" value="THERMOLYSIN"/>
</dbReference>
<dbReference type="Gene3D" id="3.10.450.490">
    <property type="match status" value="1"/>
</dbReference>
<dbReference type="PANTHER" id="PTHR33794">
    <property type="entry name" value="BACILLOLYSIN"/>
    <property type="match status" value="1"/>
</dbReference>
<feature type="domain" description="Peptidase M4 C-terminal" evidence="10">
    <location>
        <begin position="404"/>
        <end position="557"/>
    </location>
</feature>
<evidence type="ECO:0000256" key="4">
    <source>
        <dbReference type="ARBA" id="ARBA00022729"/>
    </source>
</evidence>
<keyword evidence="4 8" id="KW-0732">Signal</keyword>
<evidence type="ECO:0000313" key="12">
    <source>
        <dbReference type="EMBL" id="MFC5667784.1"/>
    </source>
</evidence>
<dbReference type="InterPro" id="IPR050728">
    <property type="entry name" value="Zinc_Metalloprotease_M4"/>
</dbReference>
<feature type="signal peptide" evidence="8">
    <location>
        <begin position="1"/>
        <end position="26"/>
    </location>
</feature>
<dbReference type="InterPro" id="IPR027268">
    <property type="entry name" value="Peptidase_M4/M1_CTD_sf"/>
</dbReference>
<dbReference type="Pfam" id="PF02868">
    <property type="entry name" value="Peptidase_M4_C"/>
    <property type="match status" value="1"/>
</dbReference>
<protein>
    <submittedName>
        <fullName evidence="12">M4 family metallopeptidase</fullName>
    </submittedName>
</protein>
<evidence type="ECO:0000259" key="11">
    <source>
        <dbReference type="Pfam" id="PF07504"/>
    </source>
</evidence>
<evidence type="ECO:0000256" key="6">
    <source>
        <dbReference type="ARBA" id="ARBA00022833"/>
    </source>
</evidence>
<name>A0ABW0XFC3_9ACTN</name>
<evidence type="ECO:0000313" key="13">
    <source>
        <dbReference type="Proteomes" id="UP001595975"/>
    </source>
</evidence>
<evidence type="ECO:0000256" key="3">
    <source>
        <dbReference type="ARBA" id="ARBA00022723"/>
    </source>
</evidence>
<keyword evidence="3" id="KW-0479">Metal-binding</keyword>
<keyword evidence="5" id="KW-0378">Hydrolase</keyword>
<keyword evidence="2" id="KW-0645">Protease</keyword>
<sequence>MPGPKLLGVAIAAVLGLGVGVPPAFAAPAADADPVPGLVAGAETAAPQLVTGLAEAAPGAGPGEAARAHLAAHQDRYRVDPAQLAESGTERAADGRRTVRFEQRYGGIPVFGARYLVHLVGEGAGQRVESVGGKYFTGLAAPTAQTVPDEVLRRLAVDAVRDPAAREGAVAEDHGLLVLPGGAGRLVRHFTVCGTDPAHWAAKAREVFVDATVGEVALSYEVRAPSAPVAEAPAAKAVGLEPATGTAPDALGRPTRVNIGRLPDGTYQLVDLTRPATVTTYDAAGRDVMDFERSLPADARPAASATTDFPASTGTSGATDAHLNAAAVYDFYRDRLGRDGIDGKAGPITSVVNVTSNGEPLENAYWDGEKMIYSGGSEKRHPFSVARDVAGHEMTHGVVKYTAGFVNLGQSGALDEAVADYFGNAIEVTSRGIPMTDPKAALLGEGLCRTGTPEACADRRMDDRRTTVADYIGVPSGVDSGGAHLNSTIVSGALWDIRRTLDPLLADRLVYRALAEYLTPLDDFVDARNAVLAAGRALGLDRAQLRTVAGAFDAHGIKDGWQRRIGVDSRPLLRELSSESIAPDVAAGRWVAATAGKGAKGSMAVFAGAVGGSAEPVRLSPEDGRSHGWPATDGTSAAWVAMGPGADGTWGTEVLARPLDGGPVRSVHRAVNAFLSGVRVAGGDVAFVGNDPATGKAGPMLSRDGAPAVGIPLPDGHRASDLSLKDGLLAWTESWEAGERTVSAPTVYSIAAGKVVAQYVVDDANAPGTEVGSTRLAGDRLLWVESPADSTKGSAIRSGALDGSGVTDLLPGGSGAPHRIRSLTASDRAVTFGDYGHRATKGTKNADLPKLWQLPLTGGTPERLSCNRGGQYGPAADRGTRVVWLDATAGRTDLVVRERAAGTC</sequence>
<comment type="caution">
    <text evidence="12">The sequence shown here is derived from an EMBL/GenBank/DDBJ whole genome shotgun (WGS) entry which is preliminary data.</text>
</comment>
<accession>A0ABW0XFC3</accession>
<evidence type="ECO:0000259" key="10">
    <source>
        <dbReference type="Pfam" id="PF02868"/>
    </source>
</evidence>
<evidence type="ECO:0000256" key="1">
    <source>
        <dbReference type="ARBA" id="ARBA00009388"/>
    </source>
</evidence>
<evidence type="ECO:0000256" key="5">
    <source>
        <dbReference type="ARBA" id="ARBA00022801"/>
    </source>
</evidence>
<feature type="chain" id="PRO_5046674819" evidence="8">
    <location>
        <begin position="27"/>
        <end position="904"/>
    </location>
</feature>
<feature type="domain" description="FTP" evidence="11">
    <location>
        <begin position="88"/>
        <end position="124"/>
    </location>
</feature>
<evidence type="ECO:0000256" key="8">
    <source>
        <dbReference type="SAM" id="SignalP"/>
    </source>
</evidence>
<proteinExistence type="inferred from homology"/>
<dbReference type="Gene3D" id="3.10.170.10">
    <property type="match status" value="1"/>
</dbReference>
<dbReference type="RefSeq" id="WP_380229452.1">
    <property type="nucleotide sequence ID" value="NZ_JBHSOF010000068.1"/>
</dbReference>
<dbReference type="PANTHER" id="PTHR33794:SF1">
    <property type="entry name" value="BACILLOLYSIN"/>
    <property type="match status" value="1"/>
</dbReference>
<evidence type="ECO:0000259" key="9">
    <source>
        <dbReference type="Pfam" id="PF01447"/>
    </source>
</evidence>
<dbReference type="Pfam" id="PF07504">
    <property type="entry name" value="FTP"/>
    <property type="match status" value="1"/>
</dbReference>
<dbReference type="Gene3D" id="1.10.390.10">
    <property type="entry name" value="Neutral Protease Domain 2"/>
    <property type="match status" value="1"/>
</dbReference>
<dbReference type="Proteomes" id="UP001595975">
    <property type="component" value="Unassembled WGS sequence"/>
</dbReference>
<dbReference type="SUPFAM" id="SSF55486">
    <property type="entry name" value="Metalloproteases ('zincins'), catalytic domain"/>
    <property type="match status" value="1"/>
</dbReference>
<comment type="similarity">
    <text evidence="1">Belongs to the peptidase M4 family.</text>
</comment>
<dbReference type="Pfam" id="PF01447">
    <property type="entry name" value="Peptidase_M4"/>
    <property type="match status" value="1"/>
</dbReference>
<keyword evidence="6" id="KW-0862">Zinc</keyword>
<evidence type="ECO:0000256" key="2">
    <source>
        <dbReference type="ARBA" id="ARBA00022670"/>
    </source>
</evidence>
<feature type="domain" description="Peptidase M4" evidence="9">
    <location>
        <begin position="254"/>
        <end position="399"/>
    </location>
</feature>
<keyword evidence="7" id="KW-0482">Metalloprotease</keyword>
<evidence type="ECO:0000256" key="7">
    <source>
        <dbReference type="ARBA" id="ARBA00023049"/>
    </source>
</evidence>
<dbReference type="InterPro" id="IPR011096">
    <property type="entry name" value="FTP_domain"/>
</dbReference>
<organism evidence="12 13">
    <name type="scientific">Kitasatospora misakiensis</name>
    <dbReference type="NCBI Taxonomy" id="67330"/>
    <lineage>
        <taxon>Bacteria</taxon>
        <taxon>Bacillati</taxon>
        <taxon>Actinomycetota</taxon>
        <taxon>Actinomycetes</taxon>
        <taxon>Kitasatosporales</taxon>
        <taxon>Streptomycetaceae</taxon>
        <taxon>Kitasatospora</taxon>
    </lineage>
</organism>
<keyword evidence="13" id="KW-1185">Reference proteome</keyword>